<evidence type="ECO:0000313" key="2">
    <source>
        <dbReference type="EMBL" id="RFN44939.1"/>
    </source>
</evidence>
<evidence type="ECO:0000256" key="1">
    <source>
        <dbReference type="SAM" id="MobiDB-lite"/>
    </source>
</evidence>
<protein>
    <submittedName>
        <fullName evidence="2">Uncharacterized protein</fullName>
    </submittedName>
</protein>
<keyword evidence="3" id="KW-1185">Reference proteome</keyword>
<feature type="region of interest" description="Disordered" evidence="1">
    <location>
        <begin position="1"/>
        <end position="21"/>
    </location>
</feature>
<sequence>MASTHPSTLHARTFEAQDGRGQSISDAHIHHPLLTANDPNPLSSRYLSLVCNISSGFDSPDNPFRTLVAELMFSYPQFPFRTELSLRPPSNKSIPFSSQHTYFFAGIIAYLESTTTFHMDQELSTTDYLLPLSDCVKSRGGHPNLLSGIVPTLFTYMAKTACIVRKHYIKRSASTDYEQSPSSVLLKSARQVQQKVLSYKMPPSNASSETYDNLTLPKKKNLFLREIGVKVIYTE</sequence>
<accession>A0A395MCV2</accession>
<dbReference type="Proteomes" id="UP000265631">
    <property type="component" value="Unassembled WGS sequence"/>
</dbReference>
<organism evidence="2 3">
    <name type="scientific">Fusarium flagelliforme</name>
    <dbReference type="NCBI Taxonomy" id="2675880"/>
    <lineage>
        <taxon>Eukaryota</taxon>
        <taxon>Fungi</taxon>
        <taxon>Dikarya</taxon>
        <taxon>Ascomycota</taxon>
        <taxon>Pezizomycotina</taxon>
        <taxon>Sordariomycetes</taxon>
        <taxon>Hypocreomycetidae</taxon>
        <taxon>Hypocreales</taxon>
        <taxon>Nectriaceae</taxon>
        <taxon>Fusarium</taxon>
        <taxon>Fusarium incarnatum-equiseti species complex</taxon>
    </lineage>
</organism>
<reference evidence="2 3" key="1">
    <citation type="journal article" date="2018" name="PLoS Pathog.">
        <title>Evolution of structural diversity of trichothecenes, a family of toxins produced by plant pathogenic and entomopathogenic fungi.</title>
        <authorList>
            <person name="Proctor R.H."/>
            <person name="McCormick S.P."/>
            <person name="Kim H.S."/>
            <person name="Cardoza R.E."/>
            <person name="Stanley A.M."/>
            <person name="Lindo L."/>
            <person name="Kelly A."/>
            <person name="Brown D.W."/>
            <person name="Lee T."/>
            <person name="Vaughan M.M."/>
            <person name="Alexander N.J."/>
            <person name="Busman M."/>
            <person name="Gutierrez S."/>
        </authorList>
    </citation>
    <scope>NUCLEOTIDE SEQUENCE [LARGE SCALE GENOMIC DNA]</scope>
    <source>
        <strain evidence="2 3">NRRL 13405</strain>
    </source>
</reference>
<name>A0A395MCV2_9HYPO</name>
<gene>
    <name evidence="2" type="ORF">FIE12Z_10834</name>
</gene>
<dbReference type="EMBL" id="PXXK01000385">
    <property type="protein sequence ID" value="RFN44939.1"/>
    <property type="molecule type" value="Genomic_DNA"/>
</dbReference>
<dbReference type="AlphaFoldDB" id="A0A395MCV2"/>
<comment type="caution">
    <text evidence="2">The sequence shown here is derived from an EMBL/GenBank/DDBJ whole genome shotgun (WGS) entry which is preliminary data.</text>
</comment>
<proteinExistence type="predicted"/>
<evidence type="ECO:0000313" key="3">
    <source>
        <dbReference type="Proteomes" id="UP000265631"/>
    </source>
</evidence>